<dbReference type="Proteomes" id="UP000324479">
    <property type="component" value="Unassembled WGS sequence"/>
</dbReference>
<gene>
    <name evidence="2" type="ORF">FYK55_15025</name>
</gene>
<protein>
    <submittedName>
        <fullName evidence="2">Uncharacterized protein</fullName>
    </submittedName>
</protein>
<name>A0A5M6D8B1_9BACT</name>
<organism evidence="2 3">
    <name type="scientific">Roseiconus nitratireducens</name>
    <dbReference type="NCBI Taxonomy" id="2605748"/>
    <lineage>
        <taxon>Bacteria</taxon>
        <taxon>Pseudomonadati</taxon>
        <taxon>Planctomycetota</taxon>
        <taxon>Planctomycetia</taxon>
        <taxon>Pirellulales</taxon>
        <taxon>Pirellulaceae</taxon>
        <taxon>Roseiconus</taxon>
    </lineage>
</organism>
<keyword evidence="3" id="KW-1185">Reference proteome</keyword>
<reference evidence="2 3" key="1">
    <citation type="submission" date="2019-08" db="EMBL/GenBank/DDBJ databases">
        <authorList>
            <person name="Dhanesh K."/>
            <person name="Kumar G."/>
            <person name="Sasikala C."/>
            <person name="Venkata Ramana C."/>
        </authorList>
    </citation>
    <scope>NUCLEOTIDE SEQUENCE [LARGE SCALE GENOMIC DNA]</scope>
    <source>
        <strain evidence="2 3">JC645</strain>
    </source>
</reference>
<evidence type="ECO:0000313" key="3">
    <source>
        <dbReference type="Proteomes" id="UP000324479"/>
    </source>
</evidence>
<dbReference type="EMBL" id="VWOX01000008">
    <property type="protein sequence ID" value="KAA5542119.1"/>
    <property type="molecule type" value="Genomic_DNA"/>
</dbReference>
<dbReference type="RefSeq" id="WP_150077266.1">
    <property type="nucleotide sequence ID" value="NZ_VWOX01000008.1"/>
</dbReference>
<comment type="caution">
    <text evidence="2">The sequence shown here is derived from an EMBL/GenBank/DDBJ whole genome shotgun (WGS) entry which is preliminary data.</text>
</comment>
<evidence type="ECO:0000313" key="2">
    <source>
        <dbReference type="EMBL" id="KAA5542119.1"/>
    </source>
</evidence>
<proteinExistence type="predicted"/>
<accession>A0A5M6D8B1</accession>
<sequence>MAIEVQVPPSQRQTGQRQAANRVRPSTVDPATAKPFTLQQELEPFGTWTSEPIWVPPKDCSQLLAETMLHQSGLMTSKEESWSGVFQSHRDRFTQVREIELTKASIRLPKAKLFVTVTEQKDFGSITDSIPACVQTRLDEFLEGPGKRRGVKVYYLKPLCIEVDDELIFTSQDDLMAAIDKIQQEVFSEYRRLYLFRRPKHVTRAVVDRSLAVPRAIFKRAMARRQRALDAYQAKLEFQRRKTALRAAKTHKRFRTDGCTFDEMLALTNPLQRTDVIEQFGIERNLSRAKRDQMIRMAAGHLPWFVALSLTASYLSTIAISITLTPPVLVCDPVFVAELPGSKGTVLKIGHFDEIAGVKHVEI</sequence>
<feature type="region of interest" description="Disordered" evidence="1">
    <location>
        <begin position="1"/>
        <end position="33"/>
    </location>
</feature>
<dbReference type="AlphaFoldDB" id="A0A5M6D8B1"/>
<evidence type="ECO:0000256" key="1">
    <source>
        <dbReference type="SAM" id="MobiDB-lite"/>
    </source>
</evidence>
<feature type="compositionally biased region" description="Polar residues" evidence="1">
    <location>
        <begin position="8"/>
        <end position="19"/>
    </location>
</feature>